<feature type="transmembrane region" description="Helical" evidence="6">
    <location>
        <begin position="402"/>
        <end position="425"/>
    </location>
</feature>
<reference evidence="8" key="1">
    <citation type="submission" date="2017-08" db="EMBL/GenBank/DDBJ databases">
        <authorList>
            <person name="Huang Z."/>
        </authorList>
    </citation>
    <scope>NUCLEOTIDE SEQUENCE [LARGE SCALE GENOMIC DNA]</scope>
    <source>
        <strain evidence="8">SA5d-4</strain>
    </source>
</reference>
<keyword evidence="8" id="KW-1185">Reference proteome</keyword>
<evidence type="ECO:0008006" key="9">
    <source>
        <dbReference type="Google" id="ProtNLM"/>
    </source>
</evidence>
<gene>
    <name evidence="7" type="ORF">CIB95_10450</name>
</gene>
<dbReference type="Pfam" id="PF13440">
    <property type="entry name" value="Polysacc_synt_3"/>
    <property type="match status" value="1"/>
</dbReference>
<keyword evidence="2" id="KW-1003">Cell membrane</keyword>
<evidence type="ECO:0000256" key="1">
    <source>
        <dbReference type="ARBA" id="ARBA00004651"/>
    </source>
</evidence>
<feature type="transmembrane region" description="Helical" evidence="6">
    <location>
        <begin position="311"/>
        <end position="334"/>
    </location>
</feature>
<dbReference type="PANTHER" id="PTHR30250">
    <property type="entry name" value="PST FAMILY PREDICTED COLANIC ACID TRANSPORTER"/>
    <property type="match status" value="1"/>
</dbReference>
<feature type="transmembrane region" description="Helical" evidence="6">
    <location>
        <begin position="85"/>
        <end position="110"/>
    </location>
</feature>
<feature type="transmembrane region" description="Helical" evidence="6">
    <location>
        <begin position="246"/>
        <end position="266"/>
    </location>
</feature>
<feature type="transmembrane region" description="Helical" evidence="6">
    <location>
        <begin position="346"/>
        <end position="367"/>
    </location>
</feature>
<comment type="caution">
    <text evidence="7">The sequence shown here is derived from an EMBL/GenBank/DDBJ whole genome shotgun (WGS) entry which is preliminary data.</text>
</comment>
<accession>A0A263BTX9</accession>
<sequence length="427" mass="47628">MNELVANVKIYLKRRDFFKNVLLLISGSGIAQLLVLLSSPFLTRLYTPEELGLLGIYMSFLAILATISSLQYENAITLPRDDFEGANIVALTFFLLTIISFLFGVSIFLYNEEISIILKNKELSAYLYLLPLSLFGIGAYRILSTYALRRKKYLIVSKTKINQSIGMVFTQIGGALLIKGPLPLFIGDFVGRIGGSGKLLTTTLKEDWQTFKQVHYKAMKQLAFRYYKFPLLSTAAKFIKQLSVELPIILITIFYGASVGGWFLIIQRILGTPLFLIGSSIGSVFLAEASSLIHKQPNKVNDLFFKTIKNLVLIIFPILFIVSILSPWLVPIVFGSAWANAGAHLPILSVMYFFQFITIPVGSTVVIREKHALQFIREIIRVILICGALFYAHFFQLSATGAIVAVSIAGSIGFIIYGIFSWIALKN</sequence>
<dbReference type="AlphaFoldDB" id="A0A263BTX9"/>
<feature type="transmembrane region" description="Helical" evidence="6">
    <location>
        <begin position="21"/>
        <end position="42"/>
    </location>
</feature>
<proteinExistence type="predicted"/>
<dbReference type="Proteomes" id="UP000217083">
    <property type="component" value="Unassembled WGS sequence"/>
</dbReference>
<keyword evidence="4 6" id="KW-1133">Transmembrane helix</keyword>
<dbReference type="PANTHER" id="PTHR30250:SF28">
    <property type="entry name" value="POLYSACCHARIDE BIOSYNTHESIS PROTEIN"/>
    <property type="match status" value="1"/>
</dbReference>
<reference evidence="7 8" key="2">
    <citation type="submission" date="2017-09" db="EMBL/GenBank/DDBJ databases">
        <title>Bacillus patelloidae sp. nov., isolated from the intestinal tract of a marine limpet.</title>
        <authorList>
            <person name="Liu R."/>
            <person name="Dong C."/>
            <person name="Shao Z."/>
        </authorList>
    </citation>
    <scope>NUCLEOTIDE SEQUENCE [LARGE SCALE GENOMIC DNA]</scope>
    <source>
        <strain evidence="7 8">SA5d-4</strain>
    </source>
</reference>
<evidence type="ECO:0000313" key="7">
    <source>
        <dbReference type="EMBL" id="OZM56636.1"/>
    </source>
</evidence>
<name>A0A263BTX9_9BACI</name>
<feature type="transmembrane region" description="Helical" evidence="6">
    <location>
        <begin position="379"/>
        <end position="396"/>
    </location>
</feature>
<evidence type="ECO:0000256" key="5">
    <source>
        <dbReference type="ARBA" id="ARBA00023136"/>
    </source>
</evidence>
<comment type="subcellular location">
    <subcellularLocation>
        <location evidence="1">Cell membrane</location>
        <topology evidence="1">Multi-pass membrane protein</topology>
    </subcellularLocation>
</comment>
<organism evidence="7 8">
    <name type="scientific">Lottiidibacillus patelloidae</name>
    <dbReference type="NCBI Taxonomy" id="2670334"/>
    <lineage>
        <taxon>Bacteria</taxon>
        <taxon>Bacillati</taxon>
        <taxon>Bacillota</taxon>
        <taxon>Bacilli</taxon>
        <taxon>Bacillales</taxon>
        <taxon>Bacillaceae</taxon>
        <taxon>Lottiidibacillus</taxon>
    </lineage>
</organism>
<dbReference type="RefSeq" id="WP_094924916.1">
    <property type="nucleotide sequence ID" value="NZ_NPIA01000005.1"/>
</dbReference>
<dbReference type="GO" id="GO:0005886">
    <property type="term" value="C:plasma membrane"/>
    <property type="evidence" value="ECO:0007669"/>
    <property type="project" value="UniProtKB-SubCell"/>
</dbReference>
<keyword evidence="5 6" id="KW-0472">Membrane</keyword>
<dbReference type="InterPro" id="IPR050833">
    <property type="entry name" value="Poly_Biosynth_Transport"/>
</dbReference>
<evidence type="ECO:0000256" key="3">
    <source>
        <dbReference type="ARBA" id="ARBA00022692"/>
    </source>
</evidence>
<evidence type="ECO:0000313" key="8">
    <source>
        <dbReference type="Proteomes" id="UP000217083"/>
    </source>
</evidence>
<evidence type="ECO:0000256" key="6">
    <source>
        <dbReference type="SAM" id="Phobius"/>
    </source>
</evidence>
<evidence type="ECO:0000256" key="4">
    <source>
        <dbReference type="ARBA" id="ARBA00022989"/>
    </source>
</evidence>
<protein>
    <recommendedName>
        <fullName evidence="9">Polysaccharide biosynthesis protein</fullName>
    </recommendedName>
</protein>
<feature type="transmembrane region" description="Helical" evidence="6">
    <location>
        <begin position="54"/>
        <end position="73"/>
    </location>
</feature>
<dbReference type="EMBL" id="NPIA01000005">
    <property type="protein sequence ID" value="OZM56636.1"/>
    <property type="molecule type" value="Genomic_DNA"/>
</dbReference>
<feature type="transmembrane region" description="Helical" evidence="6">
    <location>
        <begin position="272"/>
        <end position="290"/>
    </location>
</feature>
<feature type="transmembrane region" description="Helical" evidence="6">
    <location>
        <begin position="125"/>
        <end position="143"/>
    </location>
</feature>
<evidence type="ECO:0000256" key="2">
    <source>
        <dbReference type="ARBA" id="ARBA00022475"/>
    </source>
</evidence>
<keyword evidence="3 6" id="KW-0812">Transmembrane</keyword>